<keyword evidence="9 10" id="KW-0998">Cell outer membrane</keyword>
<dbReference type="Pfam" id="PF00593">
    <property type="entry name" value="TonB_dep_Rec_b-barrel"/>
    <property type="match status" value="1"/>
</dbReference>
<evidence type="ECO:0000256" key="9">
    <source>
        <dbReference type="ARBA" id="ARBA00023237"/>
    </source>
</evidence>
<sequence length="811" mass="92588">MAEALTSEREWKARFPFASSFHTKIMHIQKRHIVLVLLGLLLSVGIRAQQHRIRITVQEKGTQQPLAGATVSFAPNKEMAGALNAITDIDGQAVIEAEQGKNVYYRVESTGYAPVTGSVAPSVSEMKVVLREDVMHLNDVVVTGSRTERPIKLSPITTQVLGGKALVDAGYSDLQHALQQETPGMNIQKVGFGNEISMQGLDARHVLFLQDGERMTGDMAGNLDYERFNLHAIDRVEIVKGASSTLYGSRASGAVINLISKKTTKPFDIQAGMRWAQMNERNYKHASPKDFLYMFEKNSDRPNLQAWVSAGVKQKAFTSQTDVWYSESDAFYMYQADHDKKVYTKEANPFLPHDITLTSVAARSPMGIEGTEHISAAQKFYYEPTDRLSVQVYGSMFFMNSYDLIQDMTFSQSRDFMAGLKAKYSVKDWFTVNLSMHSDFYDRFKRHERIDERKKVYKSRILEPRLSLTSDYFKGHSMIVGVEHTTDDLTSDRFVNRKMTTRSLHETEFFAQDEWTANDHWMLSAGVRTNFSKAFGFMWMPKLAVKYSPDNRWAVRANYSMGYRAPSIKELFFNWDHLGMFQIRGNEELKPEKNNYFSVGAEYSTDRFFVNVNAYGNFFRKKIEGVWHIYDMQYNFEYTNLSSQRMLGMEAIVKWHLLDCLTLNGTYSYVNVSKQNGVQVNTTSPHAATGSADYTLNRKNYRLKTILSASLMGEKNFDVQDRVWVEEHKKSYDAYFRCTLPTYVLCNLAVVQTFYNKVKVTLGVDNLFNYVPHTLGSGITMFNVPATCGAKGYVQVEFLVDDIVKSLKRKK</sequence>
<evidence type="ECO:0000313" key="14">
    <source>
        <dbReference type="EMBL" id="SUB80577.1"/>
    </source>
</evidence>
<organism evidence="14 15">
    <name type="scientific">Segatella buccae</name>
    <dbReference type="NCBI Taxonomy" id="28126"/>
    <lineage>
        <taxon>Bacteria</taxon>
        <taxon>Pseudomonadati</taxon>
        <taxon>Bacteroidota</taxon>
        <taxon>Bacteroidia</taxon>
        <taxon>Bacteroidales</taxon>
        <taxon>Prevotellaceae</taxon>
        <taxon>Segatella</taxon>
    </lineage>
</organism>
<keyword evidence="3 10" id="KW-1134">Transmembrane beta strand</keyword>
<accession>A0AAQ1ZJT5</accession>
<dbReference type="Gene3D" id="2.170.130.10">
    <property type="entry name" value="TonB-dependent receptor, plug domain"/>
    <property type="match status" value="1"/>
</dbReference>
<evidence type="ECO:0000256" key="7">
    <source>
        <dbReference type="ARBA" id="ARBA00023136"/>
    </source>
</evidence>
<feature type="domain" description="TonB-dependent receptor plug" evidence="13">
    <location>
        <begin position="154"/>
        <end position="255"/>
    </location>
</feature>
<evidence type="ECO:0000256" key="5">
    <source>
        <dbReference type="ARBA" id="ARBA00022729"/>
    </source>
</evidence>
<evidence type="ECO:0000256" key="1">
    <source>
        <dbReference type="ARBA" id="ARBA00004571"/>
    </source>
</evidence>
<dbReference type="GO" id="GO:0015344">
    <property type="term" value="F:siderophore uptake transmembrane transporter activity"/>
    <property type="evidence" value="ECO:0007669"/>
    <property type="project" value="TreeGrafter"/>
</dbReference>
<comment type="caution">
    <text evidence="14">The sequence shown here is derived from an EMBL/GenBank/DDBJ whole genome shotgun (WGS) entry which is preliminary data.</text>
</comment>
<evidence type="ECO:0000256" key="2">
    <source>
        <dbReference type="ARBA" id="ARBA00022448"/>
    </source>
</evidence>
<name>A0AAQ1ZJT5_9BACT</name>
<dbReference type="InterPro" id="IPR012910">
    <property type="entry name" value="Plug_dom"/>
</dbReference>
<keyword evidence="8 14" id="KW-0675">Receptor</keyword>
<evidence type="ECO:0000256" key="8">
    <source>
        <dbReference type="ARBA" id="ARBA00023170"/>
    </source>
</evidence>
<dbReference type="CDD" id="cd01347">
    <property type="entry name" value="ligand_gated_channel"/>
    <property type="match status" value="1"/>
</dbReference>
<proteinExistence type="inferred from homology"/>
<evidence type="ECO:0000259" key="12">
    <source>
        <dbReference type="Pfam" id="PF00593"/>
    </source>
</evidence>
<evidence type="ECO:0000256" key="6">
    <source>
        <dbReference type="ARBA" id="ARBA00023077"/>
    </source>
</evidence>
<dbReference type="InterPro" id="IPR037066">
    <property type="entry name" value="Plug_dom_sf"/>
</dbReference>
<dbReference type="AlphaFoldDB" id="A0AAQ1ZJT5"/>
<keyword evidence="5" id="KW-0732">Signal</keyword>
<gene>
    <name evidence="14" type="primary">cirA_2</name>
    <name evidence="14" type="ORF">NCTC13063_01863</name>
</gene>
<evidence type="ECO:0000256" key="4">
    <source>
        <dbReference type="ARBA" id="ARBA00022692"/>
    </source>
</evidence>
<dbReference type="InterPro" id="IPR008969">
    <property type="entry name" value="CarboxyPept-like_regulatory"/>
</dbReference>
<reference evidence="14 15" key="1">
    <citation type="submission" date="2018-06" db="EMBL/GenBank/DDBJ databases">
        <authorList>
            <consortium name="Pathogen Informatics"/>
            <person name="Doyle S."/>
        </authorList>
    </citation>
    <scope>NUCLEOTIDE SEQUENCE [LARGE SCALE GENOMIC DNA]</scope>
    <source>
        <strain evidence="14 15">NCTC13063</strain>
    </source>
</reference>
<dbReference type="SUPFAM" id="SSF56935">
    <property type="entry name" value="Porins"/>
    <property type="match status" value="1"/>
</dbReference>
<comment type="subcellular location">
    <subcellularLocation>
        <location evidence="1 10">Cell outer membrane</location>
        <topology evidence="1 10">Multi-pass membrane protein</topology>
    </subcellularLocation>
</comment>
<keyword evidence="6 11" id="KW-0798">TonB box</keyword>
<comment type="similarity">
    <text evidence="10 11">Belongs to the TonB-dependent receptor family.</text>
</comment>
<dbReference type="GO" id="GO:0009279">
    <property type="term" value="C:cell outer membrane"/>
    <property type="evidence" value="ECO:0007669"/>
    <property type="project" value="UniProtKB-SubCell"/>
</dbReference>
<keyword evidence="7 10" id="KW-0472">Membrane</keyword>
<evidence type="ECO:0000256" key="3">
    <source>
        <dbReference type="ARBA" id="ARBA00022452"/>
    </source>
</evidence>
<evidence type="ECO:0000313" key="15">
    <source>
        <dbReference type="Proteomes" id="UP000255283"/>
    </source>
</evidence>
<dbReference type="InterPro" id="IPR039426">
    <property type="entry name" value="TonB-dep_rcpt-like"/>
</dbReference>
<feature type="domain" description="TonB-dependent receptor-like beta-barrel" evidence="12">
    <location>
        <begin position="406"/>
        <end position="767"/>
    </location>
</feature>
<dbReference type="InterPro" id="IPR036942">
    <property type="entry name" value="Beta-barrel_TonB_sf"/>
</dbReference>
<keyword evidence="2 10" id="KW-0813">Transport</keyword>
<dbReference type="Pfam" id="PF07715">
    <property type="entry name" value="Plug"/>
    <property type="match status" value="1"/>
</dbReference>
<evidence type="ECO:0000256" key="11">
    <source>
        <dbReference type="RuleBase" id="RU003357"/>
    </source>
</evidence>
<evidence type="ECO:0000259" key="13">
    <source>
        <dbReference type="Pfam" id="PF07715"/>
    </source>
</evidence>
<keyword evidence="4 10" id="KW-0812">Transmembrane</keyword>
<dbReference type="Gene3D" id="2.40.170.20">
    <property type="entry name" value="TonB-dependent receptor, beta-barrel domain"/>
    <property type="match status" value="1"/>
</dbReference>
<dbReference type="PROSITE" id="PS52016">
    <property type="entry name" value="TONB_DEPENDENT_REC_3"/>
    <property type="match status" value="1"/>
</dbReference>
<dbReference type="Proteomes" id="UP000255283">
    <property type="component" value="Unassembled WGS sequence"/>
</dbReference>
<evidence type="ECO:0000256" key="10">
    <source>
        <dbReference type="PROSITE-ProRule" id="PRU01360"/>
    </source>
</evidence>
<dbReference type="PANTHER" id="PTHR30069">
    <property type="entry name" value="TONB-DEPENDENT OUTER MEMBRANE RECEPTOR"/>
    <property type="match status" value="1"/>
</dbReference>
<dbReference type="SUPFAM" id="SSF49464">
    <property type="entry name" value="Carboxypeptidase regulatory domain-like"/>
    <property type="match status" value="1"/>
</dbReference>
<dbReference type="EMBL" id="UGTJ01000001">
    <property type="protein sequence ID" value="SUB80577.1"/>
    <property type="molecule type" value="Genomic_DNA"/>
</dbReference>
<dbReference type="PANTHER" id="PTHR30069:SF29">
    <property type="entry name" value="HEMOGLOBIN AND HEMOGLOBIN-HAPTOGLOBIN-BINDING PROTEIN 1-RELATED"/>
    <property type="match status" value="1"/>
</dbReference>
<protein>
    <submittedName>
        <fullName evidence="14">Colicin I receptor</fullName>
    </submittedName>
</protein>
<dbReference type="InterPro" id="IPR000531">
    <property type="entry name" value="Beta-barrel_TonB"/>
</dbReference>
<dbReference type="GO" id="GO:0044718">
    <property type="term" value="P:siderophore transmembrane transport"/>
    <property type="evidence" value="ECO:0007669"/>
    <property type="project" value="TreeGrafter"/>
</dbReference>